<proteinExistence type="predicted"/>
<name>A0A9D9IC48_9SPIO</name>
<organism evidence="1 2">
    <name type="scientific">Candidatus Ornithospirochaeta stercoravium</name>
    <dbReference type="NCBI Taxonomy" id="2840897"/>
    <lineage>
        <taxon>Bacteria</taxon>
        <taxon>Pseudomonadati</taxon>
        <taxon>Spirochaetota</taxon>
        <taxon>Spirochaetia</taxon>
        <taxon>Spirochaetales</taxon>
        <taxon>Spirochaetaceae</taxon>
        <taxon>Spirochaetaceae incertae sedis</taxon>
        <taxon>Candidatus Ornithospirochaeta</taxon>
    </lineage>
</organism>
<protein>
    <submittedName>
        <fullName evidence="1">Uncharacterized protein</fullName>
    </submittedName>
</protein>
<gene>
    <name evidence="1" type="ORF">IAA72_08915</name>
</gene>
<reference evidence="1" key="1">
    <citation type="submission" date="2020-10" db="EMBL/GenBank/DDBJ databases">
        <authorList>
            <person name="Gilroy R."/>
        </authorList>
    </citation>
    <scope>NUCLEOTIDE SEQUENCE</scope>
    <source>
        <strain evidence="1">14700</strain>
    </source>
</reference>
<reference evidence="1" key="2">
    <citation type="journal article" date="2021" name="PeerJ">
        <title>Extensive microbial diversity within the chicken gut microbiome revealed by metagenomics and culture.</title>
        <authorList>
            <person name="Gilroy R."/>
            <person name="Ravi A."/>
            <person name="Getino M."/>
            <person name="Pursley I."/>
            <person name="Horton D.L."/>
            <person name="Alikhan N.F."/>
            <person name="Baker D."/>
            <person name="Gharbi K."/>
            <person name="Hall N."/>
            <person name="Watson M."/>
            <person name="Adriaenssens E.M."/>
            <person name="Foster-Nyarko E."/>
            <person name="Jarju S."/>
            <person name="Secka A."/>
            <person name="Antonio M."/>
            <person name="Oren A."/>
            <person name="Chaudhuri R.R."/>
            <person name="La Ragione R."/>
            <person name="Hildebrand F."/>
            <person name="Pallen M.J."/>
        </authorList>
    </citation>
    <scope>NUCLEOTIDE SEQUENCE</scope>
    <source>
        <strain evidence="1">14700</strain>
    </source>
</reference>
<evidence type="ECO:0000313" key="1">
    <source>
        <dbReference type="EMBL" id="MBO8469889.1"/>
    </source>
</evidence>
<comment type="caution">
    <text evidence="1">The sequence shown here is derived from an EMBL/GenBank/DDBJ whole genome shotgun (WGS) entry which is preliminary data.</text>
</comment>
<dbReference type="EMBL" id="JADIMF010000147">
    <property type="protein sequence ID" value="MBO8469889.1"/>
    <property type="molecule type" value="Genomic_DNA"/>
</dbReference>
<dbReference type="Proteomes" id="UP000810292">
    <property type="component" value="Unassembled WGS sequence"/>
</dbReference>
<dbReference type="AlphaFoldDB" id="A0A9D9IC48"/>
<sequence>MDISDIFSRPGKVRGILIIKNLKTGRSFLKKTEDAVKSFKDERFHLDLSMHESEELQSEYSSLGLELFTIELDTEAGPDDNLDTLLEKRQQELLDNGVSLYSGPSR</sequence>
<evidence type="ECO:0000313" key="2">
    <source>
        <dbReference type="Proteomes" id="UP000810292"/>
    </source>
</evidence>
<accession>A0A9D9IC48</accession>